<dbReference type="PANTHER" id="PTHR33096:SF1">
    <property type="entry name" value="CXC1-LIKE CYSTEINE CLUSTER ASSOCIATED WITH KDZ TRANSPOSASES DOMAIN-CONTAINING PROTEIN"/>
    <property type="match status" value="1"/>
</dbReference>
<dbReference type="PANTHER" id="PTHR33096">
    <property type="entry name" value="CXC2 DOMAIN-CONTAINING PROTEIN"/>
    <property type="match status" value="1"/>
</dbReference>
<reference evidence="2" key="2">
    <citation type="submission" date="2015-01" db="EMBL/GenBank/DDBJ databases">
        <title>Evolutionary Origins and Diversification of the Mycorrhizal Mutualists.</title>
        <authorList>
            <consortium name="DOE Joint Genome Institute"/>
            <consortium name="Mycorrhizal Genomics Consortium"/>
            <person name="Kohler A."/>
            <person name="Kuo A."/>
            <person name="Nagy L.G."/>
            <person name="Floudas D."/>
            <person name="Copeland A."/>
            <person name="Barry K.W."/>
            <person name="Cichocki N."/>
            <person name="Veneault-Fourrey C."/>
            <person name="LaButti K."/>
            <person name="Lindquist E.A."/>
            <person name="Lipzen A."/>
            <person name="Lundell T."/>
            <person name="Morin E."/>
            <person name="Murat C."/>
            <person name="Riley R."/>
            <person name="Ohm R."/>
            <person name="Sun H."/>
            <person name="Tunlid A."/>
            <person name="Henrissat B."/>
            <person name="Grigoriev I.V."/>
            <person name="Hibbett D.S."/>
            <person name="Martin F."/>
        </authorList>
    </citation>
    <scope>NUCLEOTIDE SEQUENCE [LARGE SCALE GENOMIC DNA]</scope>
    <source>
        <strain evidence="2">LaAM-08-1</strain>
    </source>
</reference>
<dbReference type="AlphaFoldDB" id="A0A0C9YI51"/>
<gene>
    <name evidence="1" type="ORF">K443DRAFT_1988</name>
</gene>
<dbReference type="Pfam" id="PF18758">
    <property type="entry name" value="KDZ"/>
    <property type="match status" value="1"/>
</dbReference>
<dbReference type="InterPro" id="IPR040521">
    <property type="entry name" value="KDZ"/>
</dbReference>
<sequence>MDGNNSVKQIPCRAPGVQKPEDNDITVGKIVDRWGKESIDKLLLEPRFELANSDDPSIFCEDHWKNMAEELTARMWGIFDETGIFLSGELFKYGLAIVELLLAVFGIRLEGGYDVGCKFSSTVASSPLEKHANDLLYKSLIGSFHGHAHNCLCQLKFLAMYIKGLGLEDLEGCECMFSKSNGLVASVRHASVFHRRQKIAAFMKHTDENETYQNLTLQILSGEAAFNKLMRDQNIANVGVFNEWLAEEHLYLLNLRREPLQETLIMEYWQKLVNLGASDCDVAATEQAWRILTPTTSPDHIDNTRTAETKQRHAQEQAQKDLLAVQGLEMKLGIVRRWTMDDQEWKSASTLVGHRRYQRCLDKLEGLIVSRMFELTKMNIAGTGYKLRRHIGNSLKARSKAVRTALENIVEYAFLSDFDLLADTQEDIRQRMWAKPASRKIMDQYFKMQRAREEIQRLNVEVRWFATYICDEEAVLLERETALVISDPLLAVQLHIRRLKLVRSNDLHI</sequence>
<name>A0A0C9YI51_9AGAR</name>
<keyword evidence="2" id="KW-1185">Reference proteome</keyword>
<protein>
    <submittedName>
        <fullName evidence="1">Uncharacterized protein</fullName>
    </submittedName>
</protein>
<dbReference type="STRING" id="1095629.A0A0C9YI51"/>
<accession>A0A0C9YI51</accession>
<evidence type="ECO:0000313" key="2">
    <source>
        <dbReference type="Proteomes" id="UP000054477"/>
    </source>
</evidence>
<organism evidence="1 2">
    <name type="scientific">Laccaria amethystina LaAM-08-1</name>
    <dbReference type="NCBI Taxonomy" id="1095629"/>
    <lineage>
        <taxon>Eukaryota</taxon>
        <taxon>Fungi</taxon>
        <taxon>Dikarya</taxon>
        <taxon>Basidiomycota</taxon>
        <taxon>Agaricomycotina</taxon>
        <taxon>Agaricomycetes</taxon>
        <taxon>Agaricomycetidae</taxon>
        <taxon>Agaricales</taxon>
        <taxon>Agaricineae</taxon>
        <taxon>Hydnangiaceae</taxon>
        <taxon>Laccaria</taxon>
    </lineage>
</organism>
<dbReference type="EMBL" id="KN838545">
    <property type="protein sequence ID" value="KIK07723.1"/>
    <property type="molecule type" value="Genomic_DNA"/>
</dbReference>
<evidence type="ECO:0000313" key="1">
    <source>
        <dbReference type="EMBL" id="KIK07723.1"/>
    </source>
</evidence>
<reference evidence="1 2" key="1">
    <citation type="submission" date="2014-04" db="EMBL/GenBank/DDBJ databases">
        <authorList>
            <consortium name="DOE Joint Genome Institute"/>
            <person name="Kuo A."/>
            <person name="Kohler A."/>
            <person name="Nagy L.G."/>
            <person name="Floudas D."/>
            <person name="Copeland A."/>
            <person name="Barry K.W."/>
            <person name="Cichocki N."/>
            <person name="Veneault-Fourrey C."/>
            <person name="LaButti K."/>
            <person name="Lindquist E.A."/>
            <person name="Lipzen A."/>
            <person name="Lundell T."/>
            <person name="Morin E."/>
            <person name="Murat C."/>
            <person name="Sun H."/>
            <person name="Tunlid A."/>
            <person name="Henrissat B."/>
            <person name="Grigoriev I.V."/>
            <person name="Hibbett D.S."/>
            <person name="Martin F."/>
            <person name="Nordberg H.P."/>
            <person name="Cantor M.N."/>
            <person name="Hua S.X."/>
        </authorList>
    </citation>
    <scope>NUCLEOTIDE SEQUENCE [LARGE SCALE GENOMIC DNA]</scope>
    <source>
        <strain evidence="1 2">LaAM-08-1</strain>
    </source>
</reference>
<proteinExistence type="predicted"/>
<dbReference type="Proteomes" id="UP000054477">
    <property type="component" value="Unassembled WGS sequence"/>
</dbReference>
<dbReference type="OrthoDB" id="3246730at2759"/>
<dbReference type="HOGENOM" id="CLU_013084_2_1_1"/>